<evidence type="ECO:0000313" key="2">
    <source>
        <dbReference type="Proteomes" id="UP000298246"/>
    </source>
</evidence>
<keyword evidence="2" id="KW-1185">Reference proteome</keyword>
<dbReference type="Proteomes" id="UP000298246">
    <property type="component" value="Unassembled WGS sequence"/>
</dbReference>
<protein>
    <submittedName>
        <fullName evidence="1">Uncharacterized protein</fullName>
    </submittedName>
</protein>
<accession>A0A4Y8Q6C1</accession>
<sequence length="149" mass="17602">MTKGILRFEVQLKDCQKKVKALLSEELCQKRLWYFYDLIVGKGNHFTLENAKQIIQSRVRSHVKKTALTRFIEFIDRCGSIWAARAQFPNQLEFRSGRQSTAQIMDIFSSRLRKLRELGVNPICLPFGLDIDRIDNLDSKIREYFERQM</sequence>
<gene>
    <name evidence="1" type="ORF">B5M42_06925</name>
</gene>
<evidence type="ECO:0000313" key="1">
    <source>
        <dbReference type="EMBL" id="TFE89816.1"/>
    </source>
</evidence>
<proteinExistence type="predicted"/>
<comment type="caution">
    <text evidence="1">The sequence shown here is derived from an EMBL/GenBank/DDBJ whole genome shotgun (WGS) entry which is preliminary data.</text>
</comment>
<dbReference type="AlphaFoldDB" id="A0A4Y8Q6C1"/>
<reference evidence="1 2" key="1">
    <citation type="submission" date="2017-03" db="EMBL/GenBank/DDBJ databases">
        <title>Isolation of Levoglucosan Utilizing Bacteria.</title>
        <authorList>
            <person name="Arya A.S."/>
        </authorList>
    </citation>
    <scope>NUCLEOTIDE SEQUENCE [LARGE SCALE GENOMIC DNA]</scope>
    <source>
        <strain evidence="1 2">MEC069</strain>
    </source>
</reference>
<dbReference type="EMBL" id="MYFO01000006">
    <property type="protein sequence ID" value="TFE89816.1"/>
    <property type="molecule type" value="Genomic_DNA"/>
</dbReference>
<organism evidence="1 2">
    <name type="scientific">Paenibacillus athensensis</name>
    <dbReference type="NCBI Taxonomy" id="1967502"/>
    <lineage>
        <taxon>Bacteria</taxon>
        <taxon>Bacillati</taxon>
        <taxon>Bacillota</taxon>
        <taxon>Bacilli</taxon>
        <taxon>Bacillales</taxon>
        <taxon>Paenibacillaceae</taxon>
        <taxon>Paenibacillus</taxon>
    </lineage>
</organism>
<name>A0A4Y8Q6C1_9BACL</name>